<feature type="compositionally biased region" description="Low complexity" evidence="3">
    <location>
        <begin position="1100"/>
        <end position="1110"/>
    </location>
</feature>
<feature type="compositionally biased region" description="Low complexity" evidence="3">
    <location>
        <begin position="911"/>
        <end position="920"/>
    </location>
</feature>
<dbReference type="SUPFAM" id="SSF55874">
    <property type="entry name" value="ATPase domain of HSP90 chaperone/DNA topoisomerase II/histidine kinase"/>
    <property type="match status" value="1"/>
</dbReference>
<dbReference type="Gene3D" id="3.40.50.2300">
    <property type="match status" value="1"/>
</dbReference>
<feature type="compositionally biased region" description="Low complexity" evidence="3">
    <location>
        <begin position="748"/>
        <end position="761"/>
    </location>
</feature>
<evidence type="ECO:0000256" key="3">
    <source>
        <dbReference type="SAM" id="MobiDB-lite"/>
    </source>
</evidence>
<evidence type="ECO:0000313" key="6">
    <source>
        <dbReference type="EMBL" id="QHA05656.1"/>
    </source>
</evidence>
<evidence type="ECO:0000259" key="5">
    <source>
        <dbReference type="PROSITE" id="PS50112"/>
    </source>
</evidence>
<sequence>MSSRPSRGAARLAAILDALPDALVLVNANGTVVNANTIALEAFEAPGTALVGRGLLDLLPQFDSRLIPGSMRRPDHMDPHGRTKPTRMVARRTDGTEFPVEVTSANLENGQQAYDGYGYTGDELLMIVVRDLSGTVDTEAELARSQRQTEMILRAAAEGVVGTDTDGRIVLVNPAAAQILGYRAGELGGKELHALVLHSRADGSPFPYEESPLADTLRSGRKHRVRGQVLWSKGEERVSVDLTTAPVRDGDQLVGAVMTFTDRRSLDALAEEKAALERAHAQEVERRAEEHAADLTALRQKHVTELEELREKHAEELAAGEERYAALAEREKDRYEALAGRHEQLLTLLGASLRGPLDELRRELSALAADDAGQLWPEANQVLHHLSAGYARITTLIDNVLGYQRLDAGSEDITRARVMLDAVVAAGVDGAVELIGPGRVQFAVHAPPIEAEVDPQRLATALAHLVADVAGVDATGNSPVSAGGYLDNTVVVAAAQRGEVVRIEVRGPYAGGDPVHEPIVRGIVRAHGGVLQTHEVPGMSGSAYVLEVPIGGGAGAVAAASAPAESAVDESATADGHTVGGGRRRARRASTDAFLDGDVPGAGETGEAAAPTPTGRRRRRAGAPAEQSAVATDEGEQAASGGTGRRRGRPAAVAAADGTGDAVSEGAVVTAAEHAAGAAAVATGLGSTVPPRGVPVSAGQVARPDAGAPQAALPPALPAGGAEPAPGTGAEDTAAEGAQPTGRRRRALAAAAERAAAQEAAGPRPVFALPPAEADRSPQSADSASATGAGAEARPQLPAPLPAPVQDVPGDDGRHDAVALDAAEDHTPPQPHPTSAPTGRRRRAVAQSAPAAQPTAAAPGATSVPVPGTAQPVAAQPVPPQAAAGQAAAGRTAPAQAVPALAGQPGQNPAGTPTPGRGTPVDAHAAQGTVGQGLSVPAGPAPAPGRPVVPGQAASGSATTAPAAPAAAGQPVPARPVAPGQQLPAVPSATPPGGTPAAQPLPLPAEAGAGPAPATGRAAPAPQAAPVTAAGTPAATVPQQWPGADDTSGAGTPVPAASQAEAQLQRSAQPLPVEGAAVDPNSTQGRAISVRTLGQGVPFARQAAQVQQPTATPPPHAPGGSGRRRKLGTPPDPATRPEQQPEQAARPHPAAEPAPAQQPVAQQPSSAGQSRMALGTEGAGRSYAIGAPDADAAEGPEPLDGPGGAVEVADPPRPQPMDDELPPEPLDNPRRLLVWPAPDVTTQQALSDRGYRPVIVHSREEVDAQIAAFPAALFVDPLTGPITRTALQSLRQAAVAAEVPVLVTAGLGQATREAAYGADPAVLLKALAPRDSEQHPPRVLLIEEHAEIALALTATLERRGMQVARAASDNDAVTLAGQFRPNLVVMDLMQVHRHQGGAGFTGIIDWLRVNGRLNRTPLVVYTAAVDQADLPRLASGETVLFLAERSTSSEVQNRIVDLLARIGTN</sequence>
<feature type="domain" description="Response regulatory" evidence="4">
    <location>
        <begin position="1338"/>
        <end position="1459"/>
    </location>
</feature>
<dbReference type="SMART" id="SM00448">
    <property type="entry name" value="REC"/>
    <property type="match status" value="1"/>
</dbReference>
<evidence type="ECO:0000259" key="4">
    <source>
        <dbReference type="PROSITE" id="PS50110"/>
    </source>
</evidence>
<dbReference type="InterPro" id="IPR013767">
    <property type="entry name" value="PAS_fold"/>
</dbReference>
<dbReference type="PROSITE" id="PS50110">
    <property type="entry name" value="RESPONSE_REGULATORY"/>
    <property type="match status" value="1"/>
</dbReference>
<feature type="compositionally biased region" description="Low complexity" evidence="3">
    <location>
        <begin position="650"/>
        <end position="659"/>
    </location>
</feature>
<proteinExistence type="predicted"/>
<dbReference type="CDD" id="cd00156">
    <property type="entry name" value="REC"/>
    <property type="match status" value="1"/>
</dbReference>
<feature type="compositionally biased region" description="Low complexity" evidence="3">
    <location>
        <begin position="1137"/>
        <end position="1170"/>
    </location>
</feature>
<evidence type="ECO:0000313" key="7">
    <source>
        <dbReference type="Proteomes" id="UP000436138"/>
    </source>
</evidence>
<dbReference type="PANTHER" id="PTHR44757">
    <property type="entry name" value="DIGUANYLATE CYCLASE DGCP"/>
    <property type="match status" value="1"/>
</dbReference>
<evidence type="ECO:0000256" key="1">
    <source>
        <dbReference type="PROSITE-ProRule" id="PRU00169"/>
    </source>
</evidence>
<feature type="compositionally biased region" description="Low complexity" evidence="3">
    <location>
        <begin position="845"/>
        <end position="900"/>
    </location>
</feature>
<dbReference type="RefSeq" id="WP_158922561.1">
    <property type="nucleotide sequence ID" value="NZ_CP047020.1"/>
</dbReference>
<dbReference type="InterPro" id="IPR000014">
    <property type="entry name" value="PAS"/>
</dbReference>
<dbReference type="EMBL" id="CP047020">
    <property type="protein sequence ID" value="QHA05656.1"/>
    <property type="molecule type" value="Genomic_DNA"/>
</dbReference>
<keyword evidence="7" id="KW-1185">Reference proteome</keyword>
<dbReference type="InterPro" id="IPR011006">
    <property type="entry name" value="CheY-like_superfamily"/>
</dbReference>
<feature type="compositionally biased region" description="Pro residues" evidence="3">
    <location>
        <begin position="989"/>
        <end position="1003"/>
    </location>
</feature>
<feature type="compositionally biased region" description="Low complexity" evidence="3">
    <location>
        <begin position="1004"/>
        <end position="1039"/>
    </location>
</feature>
<evidence type="ECO:0000256" key="2">
    <source>
        <dbReference type="SAM" id="Coils"/>
    </source>
</evidence>
<keyword evidence="2" id="KW-0175">Coiled coil</keyword>
<dbReference type="Pfam" id="PF00989">
    <property type="entry name" value="PAS"/>
    <property type="match status" value="2"/>
</dbReference>
<reference evidence="6 7" key="1">
    <citation type="submission" date="2019-12" db="EMBL/GenBank/DDBJ databases">
        <title>Streptomyces sp. strain T44 isolated from rhizosphere soil of Broussonetia papyrifera.</title>
        <authorList>
            <person name="Mo P."/>
        </authorList>
    </citation>
    <scope>NUCLEOTIDE SEQUENCE [LARGE SCALE GENOMIC DNA]</scope>
    <source>
        <strain evidence="6 7">T44</strain>
    </source>
</reference>
<feature type="compositionally biased region" description="Low complexity" evidence="3">
    <location>
        <begin position="948"/>
        <end position="988"/>
    </location>
</feature>
<feature type="region of interest" description="Disordered" evidence="3">
    <location>
        <begin position="695"/>
        <end position="1224"/>
    </location>
</feature>
<feature type="compositionally biased region" description="Low complexity" evidence="3">
    <location>
        <begin position="780"/>
        <end position="796"/>
    </location>
</feature>
<dbReference type="GO" id="GO:0000160">
    <property type="term" value="P:phosphorelay signal transduction system"/>
    <property type="evidence" value="ECO:0007669"/>
    <property type="project" value="InterPro"/>
</dbReference>
<dbReference type="SUPFAM" id="SSF52172">
    <property type="entry name" value="CheY-like"/>
    <property type="match status" value="1"/>
</dbReference>
<protein>
    <submittedName>
        <fullName evidence="6">PAS domain-containing protein</fullName>
    </submittedName>
</protein>
<dbReference type="NCBIfam" id="TIGR00229">
    <property type="entry name" value="sensory_box"/>
    <property type="match status" value="2"/>
</dbReference>
<gene>
    <name evidence="6" type="ORF">GQF42_22340</name>
</gene>
<feature type="compositionally biased region" description="Low complexity" evidence="3">
    <location>
        <begin position="1186"/>
        <end position="1198"/>
    </location>
</feature>
<keyword evidence="1" id="KW-0597">Phosphoprotein</keyword>
<dbReference type="InterPro" id="IPR035965">
    <property type="entry name" value="PAS-like_dom_sf"/>
</dbReference>
<feature type="compositionally biased region" description="Low complexity" evidence="3">
    <location>
        <begin position="601"/>
        <end position="614"/>
    </location>
</feature>
<accession>A0A6I6NBH7</accession>
<dbReference type="PROSITE" id="PS50112">
    <property type="entry name" value="PAS"/>
    <property type="match status" value="1"/>
</dbReference>
<dbReference type="Gene3D" id="3.30.450.20">
    <property type="entry name" value="PAS domain"/>
    <property type="match status" value="2"/>
</dbReference>
<dbReference type="InterPro" id="IPR001789">
    <property type="entry name" value="Sig_transdc_resp-reg_receiver"/>
</dbReference>
<organism evidence="6 7">
    <name type="scientific">Streptomyces broussonetiae</name>
    <dbReference type="NCBI Taxonomy" id="2686304"/>
    <lineage>
        <taxon>Bacteria</taxon>
        <taxon>Bacillati</taxon>
        <taxon>Actinomycetota</taxon>
        <taxon>Actinomycetes</taxon>
        <taxon>Kitasatosporales</taxon>
        <taxon>Streptomycetaceae</taxon>
        <taxon>Streptomyces</taxon>
    </lineage>
</organism>
<name>A0A6I6NBH7_9ACTN</name>
<feature type="compositionally biased region" description="Basic and acidic residues" evidence="3">
    <location>
        <begin position="811"/>
        <end position="827"/>
    </location>
</feature>
<feature type="region of interest" description="Disordered" evidence="3">
    <location>
        <begin position="565"/>
        <end position="659"/>
    </location>
</feature>
<dbReference type="SUPFAM" id="SSF55785">
    <property type="entry name" value="PYP-like sensor domain (PAS domain)"/>
    <property type="match status" value="2"/>
</dbReference>
<feature type="domain" description="PAS" evidence="5">
    <location>
        <begin position="145"/>
        <end position="198"/>
    </location>
</feature>
<dbReference type="Proteomes" id="UP000436138">
    <property type="component" value="Chromosome"/>
</dbReference>
<feature type="coiled-coil region" evidence="2">
    <location>
        <begin position="266"/>
        <end position="345"/>
    </location>
</feature>
<feature type="compositionally biased region" description="Low complexity" evidence="3">
    <location>
        <begin position="704"/>
        <end position="738"/>
    </location>
</feature>
<dbReference type="KEGG" id="sbro:GQF42_22340"/>
<feature type="modified residue" description="4-aspartylphosphate" evidence="1">
    <location>
        <position position="1387"/>
    </location>
</feature>
<dbReference type="InterPro" id="IPR036890">
    <property type="entry name" value="HATPase_C_sf"/>
</dbReference>
<dbReference type="InterPro" id="IPR052155">
    <property type="entry name" value="Biofilm_reg_signaling"/>
</dbReference>
<dbReference type="CDD" id="cd00130">
    <property type="entry name" value="PAS"/>
    <property type="match status" value="2"/>
</dbReference>
<dbReference type="SMART" id="SM00091">
    <property type="entry name" value="PAS"/>
    <property type="match status" value="2"/>
</dbReference>
<dbReference type="GO" id="GO:0006355">
    <property type="term" value="P:regulation of DNA-templated transcription"/>
    <property type="evidence" value="ECO:0007669"/>
    <property type="project" value="InterPro"/>
</dbReference>
<dbReference type="PANTHER" id="PTHR44757:SF2">
    <property type="entry name" value="BIOFILM ARCHITECTURE MAINTENANCE PROTEIN MBAA"/>
    <property type="match status" value="1"/>
</dbReference>